<accession>A0ACB9LC05</accession>
<gene>
    <name evidence="1" type="ORF">L6164_030324</name>
</gene>
<name>A0ACB9LC05_BAUVA</name>
<dbReference type="Proteomes" id="UP000828941">
    <property type="component" value="Chromosome 12"/>
</dbReference>
<protein>
    <submittedName>
        <fullName evidence="1">Uncharacterized protein</fullName>
    </submittedName>
</protein>
<dbReference type="EMBL" id="CM039437">
    <property type="protein sequence ID" value="KAI4307100.1"/>
    <property type="molecule type" value="Genomic_DNA"/>
</dbReference>
<proteinExistence type="predicted"/>
<evidence type="ECO:0000313" key="2">
    <source>
        <dbReference type="Proteomes" id="UP000828941"/>
    </source>
</evidence>
<organism evidence="1 2">
    <name type="scientific">Bauhinia variegata</name>
    <name type="common">Purple orchid tree</name>
    <name type="synonym">Phanera variegata</name>
    <dbReference type="NCBI Taxonomy" id="167791"/>
    <lineage>
        <taxon>Eukaryota</taxon>
        <taxon>Viridiplantae</taxon>
        <taxon>Streptophyta</taxon>
        <taxon>Embryophyta</taxon>
        <taxon>Tracheophyta</taxon>
        <taxon>Spermatophyta</taxon>
        <taxon>Magnoliopsida</taxon>
        <taxon>eudicotyledons</taxon>
        <taxon>Gunneridae</taxon>
        <taxon>Pentapetalae</taxon>
        <taxon>rosids</taxon>
        <taxon>fabids</taxon>
        <taxon>Fabales</taxon>
        <taxon>Fabaceae</taxon>
        <taxon>Cercidoideae</taxon>
        <taxon>Cercideae</taxon>
        <taxon>Bauhiniinae</taxon>
        <taxon>Bauhinia</taxon>
    </lineage>
</organism>
<evidence type="ECO:0000313" key="1">
    <source>
        <dbReference type="EMBL" id="KAI4307100.1"/>
    </source>
</evidence>
<comment type="caution">
    <text evidence="1">The sequence shown here is derived from an EMBL/GenBank/DDBJ whole genome shotgun (WGS) entry which is preliminary data.</text>
</comment>
<sequence length="255" mass="29275">MISNPEFIFYACIAKGTTVLAQFRSKEPRIEEVAAQCLEKTPPNHYMFSHTVKRRTYTFMIADPFVYFAIFNEELDKSDGRWFLNRIKCGFDEIIRSGSITGSDDFPPLCFQTQFNSIFSELMPLDLDLATVNPQWSDNKDSRNPCVREKRSGMIPLLGNPIKGLKKKKRVSMEFNLIDCKDAVTEDKLDICDNINGCPRDFAFVGPKSGVNDGQRAKQIWKKHVWVLLLLDIFVCAALFIIWLWVCRGFKCMAS</sequence>
<reference evidence="1 2" key="1">
    <citation type="journal article" date="2022" name="DNA Res.">
        <title>Chromosomal-level genome assembly of the orchid tree Bauhinia variegata (Leguminosae; Cercidoideae) supports the allotetraploid origin hypothesis of Bauhinia.</title>
        <authorList>
            <person name="Zhong Y."/>
            <person name="Chen Y."/>
            <person name="Zheng D."/>
            <person name="Pang J."/>
            <person name="Liu Y."/>
            <person name="Luo S."/>
            <person name="Meng S."/>
            <person name="Qian L."/>
            <person name="Wei D."/>
            <person name="Dai S."/>
            <person name="Zhou R."/>
        </authorList>
    </citation>
    <scope>NUCLEOTIDE SEQUENCE [LARGE SCALE GENOMIC DNA]</scope>
    <source>
        <strain evidence="1">BV-YZ2020</strain>
    </source>
</reference>
<keyword evidence="2" id="KW-1185">Reference proteome</keyword>